<gene>
    <name evidence="2" type="ORF">A2257_01125</name>
</gene>
<evidence type="ECO:0000313" key="3">
    <source>
        <dbReference type="Proteomes" id="UP000177407"/>
    </source>
</evidence>
<protein>
    <recommendedName>
        <fullName evidence="1">UPF0758 domain-containing protein</fullName>
    </recommendedName>
</protein>
<feature type="domain" description="UPF0758" evidence="1">
    <location>
        <begin position="4"/>
        <end position="78"/>
    </location>
</feature>
<accession>A0A1F5S3S2</accession>
<reference evidence="2 3" key="1">
    <citation type="journal article" date="2016" name="Nat. Commun.">
        <title>Thousands of microbial genomes shed light on interconnected biogeochemical processes in an aquifer system.</title>
        <authorList>
            <person name="Anantharaman K."/>
            <person name="Brown C.T."/>
            <person name="Hug L.A."/>
            <person name="Sharon I."/>
            <person name="Castelle C.J."/>
            <person name="Probst A.J."/>
            <person name="Thomas B.C."/>
            <person name="Singh A."/>
            <person name="Wilkins M.J."/>
            <person name="Karaoz U."/>
            <person name="Brodie E.L."/>
            <person name="Williams K.H."/>
            <person name="Hubbard S.S."/>
            <person name="Banfield J.F."/>
        </authorList>
    </citation>
    <scope>NUCLEOTIDE SEQUENCE [LARGE SCALE GENOMIC DNA]</scope>
</reference>
<dbReference type="PANTHER" id="PTHR30471">
    <property type="entry name" value="DNA REPAIR PROTEIN RADC"/>
    <property type="match status" value="1"/>
</dbReference>
<comment type="caution">
    <text evidence="2">The sequence shown here is derived from an EMBL/GenBank/DDBJ whole genome shotgun (WGS) entry which is preliminary data.</text>
</comment>
<dbReference type="InterPro" id="IPR046778">
    <property type="entry name" value="UPF0758_N"/>
</dbReference>
<dbReference type="Pfam" id="PF20582">
    <property type="entry name" value="UPF0758_N"/>
    <property type="match status" value="1"/>
</dbReference>
<proteinExistence type="predicted"/>
<dbReference type="EMBL" id="MFGA01000018">
    <property type="protein sequence ID" value="OGF20921.1"/>
    <property type="molecule type" value="Genomic_DNA"/>
</dbReference>
<dbReference type="InterPro" id="IPR001405">
    <property type="entry name" value="UPF0758"/>
</dbReference>
<dbReference type="PANTHER" id="PTHR30471:SF3">
    <property type="entry name" value="UPF0758 PROTEIN YEES-RELATED"/>
    <property type="match status" value="1"/>
</dbReference>
<dbReference type="Proteomes" id="UP000177407">
    <property type="component" value="Unassembled WGS sequence"/>
</dbReference>
<organism evidence="2 3">
    <name type="scientific">Candidatus Falkowbacteria bacterium RIFOXYA2_FULL_38_12</name>
    <dbReference type="NCBI Taxonomy" id="1797993"/>
    <lineage>
        <taxon>Bacteria</taxon>
        <taxon>Candidatus Falkowiibacteriota</taxon>
    </lineage>
</organism>
<name>A0A1F5S3S2_9BACT</name>
<sequence>MPKIKDIPKVDRPREKFLEKGPDALSKSYLSTILLSSGVKGKNVRQISENIIKKFGKKFLNLTVDDPLKISGIGQAKALQIVFMISLVKRFYADEKSNETIVKNYQNITSLTYDY</sequence>
<dbReference type="AlphaFoldDB" id="A0A1F5S3S2"/>
<evidence type="ECO:0000259" key="1">
    <source>
        <dbReference type="Pfam" id="PF20582"/>
    </source>
</evidence>
<evidence type="ECO:0000313" key="2">
    <source>
        <dbReference type="EMBL" id="OGF20921.1"/>
    </source>
</evidence>